<dbReference type="SUPFAM" id="SSF48452">
    <property type="entry name" value="TPR-like"/>
    <property type="match status" value="1"/>
</dbReference>
<dbReference type="AlphaFoldDB" id="A0A0P9DBD5"/>
<dbReference type="Proteomes" id="UP000050509">
    <property type="component" value="Unassembled WGS sequence"/>
</dbReference>
<dbReference type="PANTHER" id="PTHR47691:SF3">
    <property type="entry name" value="HTH-TYPE TRANSCRIPTIONAL REGULATOR RV0890C-RELATED"/>
    <property type="match status" value="1"/>
</dbReference>
<sequence length="197" mass="21124">LFNLSSLVRDAGETLQARELLHEALEIGRDLRDSWLVAISGVQLGQLLFVQGYIAQARDLLEESLALSREGGHDICIALALDVLGDLALQSGDFAIARERFAEALGFFQQFSDTARSNWSLQKLQQAERAILPPAAPPGPPEPAPAHDATPGEDRAFQTNVPAQATSFVGREAQLADLRATLARARLITLTGPSGCG</sequence>
<dbReference type="PANTHER" id="PTHR47691">
    <property type="entry name" value="REGULATOR-RELATED"/>
    <property type="match status" value="1"/>
</dbReference>
<gene>
    <name evidence="2" type="ORF">SE17_42765</name>
</gene>
<proteinExistence type="predicted"/>
<protein>
    <submittedName>
        <fullName evidence="2">Uncharacterized protein</fullName>
    </submittedName>
</protein>
<dbReference type="Gene3D" id="1.25.40.10">
    <property type="entry name" value="Tetratricopeptide repeat domain"/>
    <property type="match status" value="1"/>
</dbReference>
<dbReference type="InterPro" id="IPR011990">
    <property type="entry name" value="TPR-like_helical_dom_sf"/>
</dbReference>
<dbReference type="EMBL" id="LJCR01003463">
    <property type="protein sequence ID" value="KPV47079.1"/>
    <property type="molecule type" value="Genomic_DNA"/>
</dbReference>
<evidence type="ECO:0000313" key="3">
    <source>
        <dbReference type="Proteomes" id="UP000050509"/>
    </source>
</evidence>
<evidence type="ECO:0000313" key="2">
    <source>
        <dbReference type="EMBL" id="KPV47079.1"/>
    </source>
</evidence>
<dbReference type="Pfam" id="PF13424">
    <property type="entry name" value="TPR_12"/>
    <property type="match status" value="1"/>
</dbReference>
<accession>A0A0P9DBD5</accession>
<keyword evidence="3" id="KW-1185">Reference proteome</keyword>
<feature type="non-terminal residue" evidence="2">
    <location>
        <position position="1"/>
    </location>
</feature>
<feature type="region of interest" description="Disordered" evidence="1">
    <location>
        <begin position="132"/>
        <end position="154"/>
    </location>
</feature>
<organism evidence="2 3">
    <name type="scientific">Kouleothrix aurantiaca</name>
    <dbReference type="NCBI Taxonomy" id="186479"/>
    <lineage>
        <taxon>Bacteria</taxon>
        <taxon>Bacillati</taxon>
        <taxon>Chloroflexota</taxon>
        <taxon>Chloroflexia</taxon>
        <taxon>Chloroflexales</taxon>
        <taxon>Roseiflexineae</taxon>
        <taxon>Roseiflexaceae</taxon>
        <taxon>Kouleothrix</taxon>
    </lineage>
</organism>
<feature type="non-terminal residue" evidence="2">
    <location>
        <position position="197"/>
    </location>
</feature>
<name>A0A0P9DBD5_9CHLR</name>
<feature type="compositionally biased region" description="Pro residues" evidence="1">
    <location>
        <begin position="134"/>
        <end position="144"/>
    </location>
</feature>
<reference evidence="2 3" key="1">
    <citation type="submission" date="2015-09" db="EMBL/GenBank/DDBJ databases">
        <title>Draft genome sequence of Kouleothrix aurantiaca JCM 19913.</title>
        <authorList>
            <person name="Hemp J."/>
        </authorList>
    </citation>
    <scope>NUCLEOTIDE SEQUENCE [LARGE SCALE GENOMIC DNA]</scope>
    <source>
        <strain evidence="2 3">COM-B</strain>
    </source>
</reference>
<evidence type="ECO:0000256" key="1">
    <source>
        <dbReference type="SAM" id="MobiDB-lite"/>
    </source>
</evidence>
<comment type="caution">
    <text evidence="2">The sequence shown here is derived from an EMBL/GenBank/DDBJ whole genome shotgun (WGS) entry which is preliminary data.</text>
</comment>